<dbReference type="EMBL" id="WSZM01000505">
    <property type="protein sequence ID" value="KAF4032162.1"/>
    <property type="molecule type" value="Genomic_DNA"/>
</dbReference>
<protein>
    <submittedName>
        <fullName evidence="1">Uncharacterized protein</fullName>
    </submittedName>
</protein>
<sequence length="88" mass="9503">MEPLDCRICEAHVVPPPIDLDGLGLALRQCACCKALLSWDAFAAGSARAEDRRCVACVNGPAHVPIGTAPMLLQHRWSLTSVSSRRLH</sequence>
<proteinExistence type="predicted"/>
<comment type="caution">
    <text evidence="1">The sequence shown here is derived from an EMBL/GenBank/DDBJ whole genome shotgun (WGS) entry which is preliminary data.</text>
</comment>
<evidence type="ECO:0000313" key="2">
    <source>
        <dbReference type="Proteomes" id="UP000602510"/>
    </source>
</evidence>
<reference evidence="1" key="1">
    <citation type="submission" date="2020-04" db="EMBL/GenBank/DDBJ databases">
        <title>Hybrid Assembly of Korean Phytophthora infestans isolates.</title>
        <authorList>
            <person name="Prokchorchik M."/>
            <person name="Lee Y."/>
            <person name="Seo J."/>
            <person name="Cho J.-H."/>
            <person name="Park Y.-E."/>
            <person name="Jang D.-C."/>
            <person name="Im J.-S."/>
            <person name="Choi J.-G."/>
            <person name="Park H.-J."/>
            <person name="Lee G.-B."/>
            <person name="Lee Y.-G."/>
            <person name="Hong S.-Y."/>
            <person name="Cho K."/>
            <person name="Sohn K.H."/>
        </authorList>
    </citation>
    <scope>NUCLEOTIDE SEQUENCE</scope>
    <source>
        <strain evidence="1">KR_1_A1</strain>
    </source>
</reference>
<dbReference type="Proteomes" id="UP000602510">
    <property type="component" value="Unassembled WGS sequence"/>
</dbReference>
<organism evidence="1 2">
    <name type="scientific">Phytophthora infestans</name>
    <name type="common">Potato late blight agent</name>
    <name type="synonym">Botrytis infestans</name>
    <dbReference type="NCBI Taxonomy" id="4787"/>
    <lineage>
        <taxon>Eukaryota</taxon>
        <taxon>Sar</taxon>
        <taxon>Stramenopiles</taxon>
        <taxon>Oomycota</taxon>
        <taxon>Peronosporomycetes</taxon>
        <taxon>Peronosporales</taxon>
        <taxon>Peronosporaceae</taxon>
        <taxon>Phytophthora</taxon>
    </lineage>
</organism>
<keyword evidence="2" id="KW-1185">Reference proteome</keyword>
<evidence type="ECO:0000313" key="1">
    <source>
        <dbReference type="EMBL" id="KAF4032162.1"/>
    </source>
</evidence>
<accession>A0A833SBS7</accession>
<gene>
    <name evidence="1" type="ORF">GN244_ATG15931</name>
</gene>
<dbReference type="AlphaFoldDB" id="A0A833SBS7"/>
<name>A0A833SBS7_PHYIN</name>